<dbReference type="EMBL" id="OZ034816">
    <property type="protein sequence ID" value="CAL1378095.1"/>
    <property type="molecule type" value="Genomic_DNA"/>
</dbReference>
<sequence>MSLVDYASSSDDEESPEAKVAEGPQAPKPEPSPPPIAILPTTQMHGSSSNRLPPPLLPGKLPDASLLLNSPSSSSSVGGADHRSWVGVDNPSLKRDSAGQPNSSRRSKLPKGNSLLHTKNTPDTSSGVLVPPQLRGRSNVVTEDMGKLFVKRPASSPSE</sequence>
<dbReference type="Proteomes" id="UP001497516">
    <property type="component" value="Chromosome 3"/>
</dbReference>
<organism evidence="2 3">
    <name type="scientific">Linum trigynum</name>
    <dbReference type="NCBI Taxonomy" id="586398"/>
    <lineage>
        <taxon>Eukaryota</taxon>
        <taxon>Viridiplantae</taxon>
        <taxon>Streptophyta</taxon>
        <taxon>Embryophyta</taxon>
        <taxon>Tracheophyta</taxon>
        <taxon>Spermatophyta</taxon>
        <taxon>Magnoliopsida</taxon>
        <taxon>eudicotyledons</taxon>
        <taxon>Gunneridae</taxon>
        <taxon>Pentapetalae</taxon>
        <taxon>rosids</taxon>
        <taxon>fabids</taxon>
        <taxon>Malpighiales</taxon>
        <taxon>Linaceae</taxon>
        <taxon>Linum</taxon>
    </lineage>
</organism>
<dbReference type="PANTHER" id="PTHR33912:SF3">
    <property type="entry name" value="OS01G0939400 PROTEIN"/>
    <property type="match status" value="1"/>
</dbReference>
<feature type="compositionally biased region" description="Polar residues" evidence="1">
    <location>
        <begin position="115"/>
        <end position="127"/>
    </location>
</feature>
<evidence type="ECO:0000256" key="1">
    <source>
        <dbReference type="SAM" id="MobiDB-lite"/>
    </source>
</evidence>
<feature type="compositionally biased region" description="Pro residues" evidence="1">
    <location>
        <begin position="26"/>
        <end position="37"/>
    </location>
</feature>
<evidence type="ECO:0000313" key="2">
    <source>
        <dbReference type="EMBL" id="CAL1378095.1"/>
    </source>
</evidence>
<feature type="region of interest" description="Disordered" evidence="1">
    <location>
        <begin position="1"/>
        <end position="159"/>
    </location>
</feature>
<gene>
    <name evidence="2" type="ORF">LTRI10_LOCUS19700</name>
</gene>
<dbReference type="PANTHER" id="PTHR33912">
    <property type="entry name" value="OS01G0939400 PROTEIN"/>
    <property type="match status" value="1"/>
</dbReference>
<accession>A0AAV2DXN3</accession>
<dbReference type="AlphaFoldDB" id="A0AAV2DXN3"/>
<protein>
    <submittedName>
        <fullName evidence="2">Uncharacterized protein</fullName>
    </submittedName>
</protein>
<keyword evidence="3" id="KW-1185">Reference proteome</keyword>
<feature type="compositionally biased region" description="Polar residues" evidence="1">
    <location>
        <begin position="41"/>
        <end position="51"/>
    </location>
</feature>
<name>A0AAV2DXN3_9ROSI</name>
<proteinExistence type="predicted"/>
<evidence type="ECO:0000313" key="3">
    <source>
        <dbReference type="Proteomes" id="UP001497516"/>
    </source>
</evidence>
<reference evidence="2 3" key="1">
    <citation type="submission" date="2024-04" db="EMBL/GenBank/DDBJ databases">
        <authorList>
            <person name="Fracassetti M."/>
        </authorList>
    </citation>
    <scope>NUCLEOTIDE SEQUENCE [LARGE SCALE GENOMIC DNA]</scope>
</reference>
<dbReference type="InterPro" id="IPR040381">
    <property type="entry name" value="At4g14450-like"/>
</dbReference>
<feature type="compositionally biased region" description="Low complexity" evidence="1">
    <location>
        <begin position="58"/>
        <end position="76"/>
    </location>
</feature>